<keyword evidence="1" id="KW-0812">Transmembrane</keyword>
<dbReference type="PATRIC" id="fig|1423750.3.peg.1437"/>
<feature type="transmembrane region" description="Helical" evidence="1">
    <location>
        <begin position="24"/>
        <end position="45"/>
    </location>
</feature>
<proteinExistence type="predicted"/>
<evidence type="ECO:0000256" key="1">
    <source>
        <dbReference type="SAM" id="Phobius"/>
    </source>
</evidence>
<dbReference type="EMBL" id="AZGB01000018">
    <property type="protein sequence ID" value="KRM05695.1"/>
    <property type="molecule type" value="Genomic_DNA"/>
</dbReference>
<name>A0A0R1VK82_9LACO</name>
<comment type="caution">
    <text evidence="2">The sequence shown here is derived from an EMBL/GenBank/DDBJ whole genome shotgun (WGS) entry which is preliminary data.</text>
</comment>
<keyword evidence="1" id="KW-0472">Membrane</keyword>
<dbReference type="OrthoDB" id="2142680at2"/>
<protein>
    <recommendedName>
        <fullName evidence="4">PTS fructose transporter subunit IA</fullName>
    </recommendedName>
</protein>
<dbReference type="STRING" id="1423750.FC89_GL001402"/>
<keyword evidence="3" id="KW-1185">Reference proteome</keyword>
<accession>A0A0R1VK82</accession>
<dbReference type="Proteomes" id="UP000051451">
    <property type="component" value="Unassembled WGS sequence"/>
</dbReference>
<keyword evidence="1" id="KW-1133">Transmembrane helix</keyword>
<dbReference type="GeneID" id="98319407"/>
<dbReference type="RefSeq" id="WP_057872134.1">
    <property type="nucleotide sequence ID" value="NZ_AZGB01000018.1"/>
</dbReference>
<reference evidence="2 3" key="1">
    <citation type="journal article" date="2015" name="Genome Announc.">
        <title>Expanding the biotechnology potential of lactobacilli through comparative genomics of 213 strains and associated genera.</title>
        <authorList>
            <person name="Sun Z."/>
            <person name="Harris H.M."/>
            <person name="McCann A."/>
            <person name="Guo C."/>
            <person name="Argimon S."/>
            <person name="Zhang W."/>
            <person name="Yang X."/>
            <person name="Jeffery I.B."/>
            <person name="Cooney J.C."/>
            <person name="Kagawa T.F."/>
            <person name="Liu W."/>
            <person name="Song Y."/>
            <person name="Salvetti E."/>
            <person name="Wrobel A."/>
            <person name="Rasinkangas P."/>
            <person name="Parkhill J."/>
            <person name="Rea M.C."/>
            <person name="O'Sullivan O."/>
            <person name="Ritari J."/>
            <person name="Douillard F.P."/>
            <person name="Paul Ross R."/>
            <person name="Yang R."/>
            <person name="Briner A.E."/>
            <person name="Felis G.E."/>
            <person name="de Vos W.M."/>
            <person name="Barrangou R."/>
            <person name="Klaenhammer T.R."/>
            <person name="Caufield P.W."/>
            <person name="Cui Y."/>
            <person name="Zhang H."/>
            <person name="O'Toole P.W."/>
        </authorList>
    </citation>
    <scope>NUCLEOTIDE SEQUENCE [LARGE SCALE GENOMIC DNA]</scope>
    <source>
        <strain evidence="2 3">DSM 18630</strain>
    </source>
</reference>
<evidence type="ECO:0008006" key="4">
    <source>
        <dbReference type="Google" id="ProtNLM"/>
    </source>
</evidence>
<feature type="transmembrane region" description="Helical" evidence="1">
    <location>
        <begin position="51"/>
        <end position="73"/>
    </location>
</feature>
<dbReference type="AlphaFoldDB" id="A0A0R1VK82"/>
<gene>
    <name evidence="2" type="ORF">FC89_GL001402</name>
</gene>
<organism evidence="2 3">
    <name type="scientific">Liquorilactobacillus ghanensis DSM 18630</name>
    <dbReference type="NCBI Taxonomy" id="1423750"/>
    <lineage>
        <taxon>Bacteria</taxon>
        <taxon>Bacillati</taxon>
        <taxon>Bacillota</taxon>
        <taxon>Bacilli</taxon>
        <taxon>Lactobacillales</taxon>
        <taxon>Lactobacillaceae</taxon>
        <taxon>Liquorilactobacillus</taxon>
    </lineage>
</organism>
<sequence>MTIQEMEKGYKEEITYQKRMLKNLGYWFQLNAIISGIGIVLIYFFNHHNLWLNILGIALFIIGALGMLMFGYAGWKGQQNIHAIVNDFDQKINYFRKNYPKKQVH</sequence>
<evidence type="ECO:0000313" key="3">
    <source>
        <dbReference type="Proteomes" id="UP000051451"/>
    </source>
</evidence>
<evidence type="ECO:0000313" key="2">
    <source>
        <dbReference type="EMBL" id="KRM05695.1"/>
    </source>
</evidence>